<dbReference type="Pfam" id="PF13399">
    <property type="entry name" value="LytR_C"/>
    <property type="match status" value="1"/>
</dbReference>
<dbReference type="PANTHER" id="PTHR33392:SF6">
    <property type="entry name" value="POLYISOPRENYL-TEICHOIC ACID--PEPTIDOGLYCAN TEICHOIC ACID TRANSFERASE TAGU"/>
    <property type="match status" value="1"/>
</dbReference>
<evidence type="ECO:0000259" key="3">
    <source>
        <dbReference type="Pfam" id="PF03816"/>
    </source>
</evidence>
<dbReference type="Pfam" id="PF03816">
    <property type="entry name" value="LytR_cpsA_psr"/>
    <property type="match status" value="1"/>
</dbReference>
<evidence type="ECO:0000259" key="4">
    <source>
        <dbReference type="Pfam" id="PF13399"/>
    </source>
</evidence>
<dbReference type="Gene3D" id="3.30.70.2390">
    <property type="match status" value="1"/>
</dbReference>
<feature type="region of interest" description="Disordered" evidence="2">
    <location>
        <begin position="318"/>
        <end position="339"/>
    </location>
</feature>
<reference evidence="5 6" key="1">
    <citation type="submission" date="2020-08" db="EMBL/GenBank/DDBJ databases">
        <title>Sequencing the genomes of 1000 actinobacteria strains.</title>
        <authorList>
            <person name="Klenk H.-P."/>
        </authorList>
    </citation>
    <scope>NUCLEOTIDE SEQUENCE [LARGE SCALE GENOMIC DNA]</scope>
    <source>
        <strain evidence="5 6">DSM 44598</strain>
    </source>
</reference>
<dbReference type="AlphaFoldDB" id="A0A840WJM4"/>
<feature type="compositionally biased region" description="Polar residues" evidence="2">
    <location>
        <begin position="452"/>
        <end position="462"/>
    </location>
</feature>
<dbReference type="NCBIfam" id="TIGR00350">
    <property type="entry name" value="lytR_cpsA_psr"/>
    <property type="match status" value="1"/>
</dbReference>
<protein>
    <submittedName>
        <fullName evidence="5">LCP family protein required for cell wall assembly</fullName>
    </submittedName>
</protein>
<evidence type="ECO:0000313" key="5">
    <source>
        <dbReference type="EMBL" id="MBB5491786.1"/>
    </source>
</evidence>
<dbReference type="InterPro" id="IPR050922">
    <property type="entry name" value="LytR/CpsA/Psr_CW_biosynth"/>
</dbReference>
<comment type="caution">
    <text evidence="5">The sequence shown here is derived from an EMBL/GenBank/DDBJ whole genome shotgun (WGS) entry which is preliminary data.</text>
</comment>
<evidence type="ECO:0000313" key="6">
    <source>
        <dbReference type="Proteomes" id="UP000579647"/>
    </source>
</evidence>
<comment type="similarity">
    <text evidence="1">Belongs to the LytR/CpsA/Psr (LCP) family.</text>
</comment>
<feature type="compositionally biased region" description="Acidic residues" evidence="2">
    <location>
        <begin position="318"/>
        <end position="330"/>
    </location>
</feature>
<feature type="region of interest" description="Disordered" evidence="2">
    <location>
        <begin position="426"/>
        <end position="462"/>
    </location>
</feature>
<dbReference type="EMBL" id="JACHDO010000001">
    <property type="protein sequence ID" value="MBB5491786.1"/>
    <property type="molecule type" value="Genomic_DNA"/>
</dbReference>
<evidence type="ECO:0000256" key="2">
    <source>
        <dbReference type="SAM" id="MobiDB-lite"/>
    </source>
</evidence>
<dbReference type="Gene3D" id="3.40.630.190">
    <property type="entry name" value="LCP protein"/>
    <property type="match status" value="1"/>
</dbReference>
<feature type="domain" description="LytR/CpsA/Psr regulator C-terminal" evidence="4">
    <location>
        <begin position="338"/>
        <end position="420"/>
    </location>
</feature>
<dbReference type="InterPro" id="IPR027381">
    <property type="entry name" value="LytR/CpsA/Psr_C"/>
</dbReference>
<organism evidence="5 6">
    <name type="scientific">Nocardiopsis metallicus</name>
    <dbReference type="NCBI Taxonomy" id="179819"/>
    <lineage>
        <taxon>Bacteria</taxon>
        <taxon>Bacillati</taxon>
        <taxon>Actinomycetota</taxon>
        <taxon>Actinomycetes</taxon>
        <taxon>Streptosporangiales</taxon>
        <taxon>Nocardiopsidaceae</taxon>
        <taxon>Nocardiopsis</taxon>
    </lineage>
</organism>
<sequence>MSLGKWAACAMTGVVIAGSLAGYTVYQDVFGIATADVDPDGWGDRPAQVDGLHNILLLGTDERAGDDASYNELNGIRPDVLVVVSIDVDRGGVTMVNLPRDTMVEIPPCEGGGEGGGWNGGVDQVNHAMVYGGMDCQGNTVETVTGIHLDHMVMVDFAGFENIVDAVGNIEMCVPEPIDDPKAHLQLDAGLQELNGEQALGLARSRESTETGSDLDRIENQQRMIGAILREVTDGEVLSSPSSLYGFLDSITDSLTTDSGFTVDKMTELAIAMREVDLGRMNMVTAPVVEYPPNDNKVMLDEVPAQELFAAVAAGELTEGDDGGTDEEESGGGVEPSDVSLRVLNNTGIDGLGSEIEQLLSAEGFVVTEATNPEPGAPDATTVYHGPDRAEHAEVLADALAVADVVEEPSLGEELELVMGGVDWGGLATTASEGEDEGEGGGGASLDDLESTSAAEDTVSCS</sequence>
<accession>A0A840WJM4</accession>
<gene>
    <name evidence="5" type="ORF">HNR07_002923</name>
</gene>
<dbReference type="PANTHER" id="PTHR33392">
    <property type="entry name" value="POLYISOPRENYL-TEICHOIC ACID--PEPTIDOGLYCAN TEICHOIC ACID TRANSFERASE TAGU"/>
    <property type="match status" value="1"/>
</dbReference>
<feature type="domain" description="Cell envelope-related transcriptional attenuator" evidence="3">
    <location>
        <begin position="77"/>
        <end position="232"/>
    </location>
</feature>
<keyword evidence="6" id="KW-1185">Reference proteome</keyword>
<evidence type="ECO:0000256" key="1">
    <source>
        <dbReference type="ARBA" id="ARBA00006068"/>
    </source>
</evidence>
<dbReference type="InterPro" id="IPR004474">
    <property type="entry name" value="LytR_CpsA_psr"/>
</dbReference>
<dbReference type="Proteomes" id="UP000579647">
    <property type="component" value="Unassembled WGS sequence"/>
</dbReference>
<proteinExistence type="inferred from homology"/>
<name>A0A840WJM4_9ACTN</name>